<evidence type="ECO:0000313" key="2">
    <source>
        <dbReference type="EMBL" id="CAK6447536.1"/>
    </source>
</evidence>
<keyword evidence="3" id="KW-1185">Reference proteome</keyword>
<feature type="compositionally biased region" description="Low complexity" evidence="1">
    <location>
        <begin position="90"/>
        <end position="101"/>
    </location>
</feature>
<reference evidence="2" key="1">
    <citation type="submission" date="2023-12" db="EMBL/GenBank/DDBJ databases">
        <authorList>
            <person name="Brown T."/>
        </authorList>
    </citation>
    <scope>NUCLEOTIDE SEQUENCE</scope>
</reference>
<dbReference type="EMBL" id="OY882864">
    <property type="protein sequence ID" value="CAK6447536.1"/>
    <property type="molecule type" value="Genomic_DNA"/>
</dbReference>
<sequence>MPLPPADTPQESPAPSHPSPRHSSPALPVRPPPAQPPAASPPPTHPRPSRRTCAPPPLCTCPSSRPEDTPPPSLWDPSASSRPGPPPLPVEGAPAAPRLLRPLPPPPLLSPPFPCGGRALPAPRSAGPAPCPRMPSASLGGGGWSLCPAPGSGGAGAELSPGRYFGSGAACGFLSTRRGAAALMGGAPRRGRKGPAGPQVLVWELGTAPSGIAHPPFAYGVAQTHMQPPPYPLPPTPSIHTHTHTHTHTYTDRLNASTAYFGFQKPLLKSSYLGIGGRVSFWKLTRRQKGLPTYQGNSEPGHIPSCLGAGSPPAPLLPPAVPCHPRAHPQPGLLLKPTAPSCHPSTSVPTAIAFGGRNGGTKLLGARLRHDSGWSGKKSLACKQRT</sequence>
<gene>
    <name evidence="2" type="ORF">MPIPNATIZW_LOCUS15842</name>
</gene>
<dbReference type="Proteomes" id="UP001314169">
    <property type="component" value="Chromosome 7"/>
</dbReference>
<evidence type="ECO:0000313" key="3">
    <source>
        <dbReference type="Proteomes" id="UP001314169"/>
    </source>
</evidence>
<protein>
    <recommendedName>
        <fullName evidence="4">Basic proline-rich protein-like</fullName>
    </recommendedName>
</protein>
<name>A0ABP0AFC3_PIPNA</name>
<feature type="region of interest" description="Disordered" evidence="1">
    <location>
        <begin position="1"/>
        <end position="134"/>
    </location>
</feature>
<evidence type="ECO:0000256" key="1">
    <source>
        <dbReference type="SAM" id="MobiDB-lite"/>
    </source>
</evidence>
<feature type="compositionally biased region" description="Pro residues" evidence="1">
    <location>
        <begin position="102"/>
        <end position="114"/>
    </location>
</feature>
<organism evidence="2 3">
    <name type="scientific">Pipistrellus nathusii</name>
    <name type="common">Nathusius' pipistrelle</name>
    <dbReference type="NCBI Taxonomy" id="59473"/>
    <lineage>
        <taxon>Eukaryota</taxon>
        <taxon>Metazoa</taxon>
        <taxon>Chordata</taxon>
        <taxon>Craniata</taxon>
        <taxon>Vertebrata</taxon>
        <taxon>Euteleostomi</taxon>
        <taxon>Mammalia</taxon>
        <taxon>Eutheria</taxon>
        <taxon>Laurasiatheria</taxon>
        <taxon>Chiroptera</taxon>
        <taxon>Yangochiroptera</taxon>
        <taxon>Vespertilionidae</taxon>
        <taxon>Pipistrellus</taxon>
    </lineage>
</organism>
<feature type="compositionally biased region" description="Pro residues" evidence="1">
    <location>
        <begin position="28"/>
        <end position="46"/>
    </location>
</feature>
<proteinExistence type="predicted"/>
<accession>A0ABP0AFC3</accession>
<evidence type="ECO:0008006" key="4">
    <source>
        <dbReference type="Google" id="ProtNLM"/>
    </source>
</evidence>